<dbReference type="InterPro" id="IPR008920">
    <property type="entry name" value="TF_FadR/GntR_C"/>
</dbReference>
<dbReference type="PROSITE" id="PS50949">
    <property type="entry name" value="HTH_GNTR"/>
    <property type="match status" value="1"/>
</dbReference>
<dbReference type="SMART" id="SM00345">
    <property type="entry name" value="HTH_GNTR"/>
    <property type="match status" value="1"/>
</dbReference>
<accession>A0A5B9MB97</accession>
<dbReference type="GO" id="GO:0003677">
    <property type="term" value="F:DNA binding"/>
    <property type="evidence" value="ECO:0007669"/>
    <property type="project" value="UniProtKB-KW"/>
</dbReference>
<dbReference type="AlphaFoldDB" id="A0A5B9MB97"/>
<dbReference type="SUPFAM" id="SSF48008">
    <property type="entry name" value="GntR ligand-binding domain-like"/>
    <property type="match status" value="1"/>
</dbReference>
<dbReference type="KEGG" id="smam:Mal15_18540"/>
<dbReference type="EMBL" id="CP036264">
    <property type="protein sequence ID" value="QEF97809.1"/>
    <property type="molecule type" value="Genomic_DNA"/>
</dbReference>
<dbReference type="SMART" id="SM00895">
    <property type="entry name" value="FCD"/>
    <property type="match status" value="1"/>
</dbReference>
<feature type="domain" description="HTH gntR-type" evidence="4">
    <location>
        <begin position="9"/>
        <end position="76"/>
    </location>
</feature>
<evidence type="ECO:0000313" key="6">
    <source>
        <dbReference type="Proteomes" id="UP000321353"/>
    </source>
</evidence>
<dbReference type="CDD" id="cd07377">
    <property type="entry name" value="WHTH_GntR"/>
    <property type="match status" value="1"/>
</dbReference>
<reference evidence="5 6" key="1">
    <citation type="submission" date="2019-02" db="EMBL/GenBank/DDBJ databases">
        <title>Planctomycetal bacteria perform biofilm scaping via a novel small molecule.</title>
        <authorList>
            <person name="Jeske O."/>
            <person name="Boedeker C."/>
            <person name="Wiegand S."/>
            <person name="Breitling P."/>
            <person name="Kallscheuer N."/>
            <person name="Jogler M."/>
            <person name="Rohde M."/>
            <person name="Petersen J."/>
            <person name="Medema M.H."/>
            <person name="Surup F."/>
            <person name="Jogler C."/>
        </authorList>
    </citation>
    <scope>NUCLEOTIDE SEQUENCE [LARGE SCALE GENOMIC DNA]</scope>
    <source>
        <strain evidence="5 6">Mal15</strain>
    </source>
</reference>
<dbReference type="PANTHER" id="PTHR43537:SF24">
    <property type="entry name" value="GLUCONATE OPERON TRANSCRIPTIONAL REPRESSOR"/>
    <property type="match status" value="1"/>
</dbReference>
<dbReference type="Pfam" id="PF07729">
    <property type="entry name" value="FCD"/>
    <property type="match status" value="1"/>
</dbReference>
<gene>
    <name evidence="5" type="primary">ydfH</name>
    <name evidence="5" type="ORF">Mal15_18540</name>
</gene>
<protein>
    <submittedName>
        <fullName evidence="5">Putative HTH-type transcriptional regulator YdfH</fullName>
    </submittedName>
</protein>
<proteinExistence type="predicted"/>
<keyword evidence="2" id="KW-0238">DNA-binding</keyword>
<dbReference type="InterPro" id="IPR036388">
    <property type="entry name" value="WH-like_DNA-bd_sf"/>
</dbReference>
<organism evidence="5 6">
    <name type="scientific">Stieleria maiorica</name>
    <dbReference type="NCBI Taxonomy" id="2795974"/>
    <lineage>
        <taxon>Bacteria</taxon>
        <taxon>Pseudomonadati</taxon>
        <taxon>Planctomycetota</taxon>
        <taxon>Planctomycetia</taxon>
        <taxon>Pirellulales</taxon>
        <taxon>Pirellulaceae</taxon>
        <taxon>Stieleria</taxon>
    </lineage>
</organism>
<evidence type="ECO:0000256" key="1">
    <source>
        <dbReference type="ARBA" id="ARBA00023015"/>
    </source>
</evidence>
<dbReference type="Gene3D" id="1.20.120.530">
    <property type="entry name" value="GntR ligand-binding domain-like"/>
    <property type="match status" value="1"/>
</dbReference>
<dbReference type="PANTHER" id="PTHR43537">
    <property type="entry name" value="TRANSCRIPTIONAL REGULATOR, GNTR FAMILY"/>
    <property type="match status" value="1"/>
</dbReference>
<dbReference type="Proteomes" id="UP000321353">
    <property type="component" value="Chromosome"/>
</dbReference>
<dbReference type="InterPro" id="IPR011711">
    <property type="entry name" value="GntR_C"/>
</dbReference>
<dbReference type="Pfam" id="PF00392">
    <property type="entry name" value="GntR"/>
    <property type="match status" value="1"/>
</dbReference>
<keyword evidence="1" id="KW-0805">Transcription regulation</keyword>
<evidence type="ECO:0000313" key="5">
    <source>
        <dbReference type="EMBL" id="QEF97809.1"/>
    </source>
</evidence>
<evidence type="ECO:0000259" key="4">
    <source>
        <dbReference type="PROSITE" id="PS50949"/>
    </source>
</evidence>
<sequence>MLPSAPVSQNLSELSYEYIREKLASGEYPPGKQLVNRTLAEEIGVSVIPVREAINRLSSEGLVDHVPGAGAYVRKTSRQDLNNIYVLRDALESCAASEAAQYITEDQLEELQFILDRAGETAKQICDSPKGYSTKRQLERWMDDEQQFHELLIEASRNPLLAKVIKDNRAIAMVFAAQRYDPRLLTAEVARETCKSKAELLKALRDRDPKRARQLMSDQIQRGRKTVMDFLNQQGRERI</sequence>
<dbReference type="SUPFAM" id="SSF46785">
    <property type="entry name" value="Winged helix' DNA-binding domain"/>
    <property type="match status" value="1"/>
</dbReference>
<dbReference type="GO" id="GO:0003700">
    <property type="term" value="F:DNA-binding transcription factor activity"/>
    <property type="evidence" value="ECO:0007669"/>
    <property type="project" value="InterPro"/>
</dbReference>
<keyword evidence="6" id="KW-1185">Reference proteome</keyword>
<evidence type="ECO:0000256" key="2">
    <source>
        <dbReference type="ARBA" id="ARBA00023125"/>
    </source>
</evidence>
<keyword evidence="3" id="KW-0804">Transcription</keyword>
<dbReference type="Gene3D" id="1.10.10.10">
    <property type="entry name" value="Winged helix-like DNA-binding domain superfamily/Winged helix DNA-binding domain"/>
    <property type="match status" value="1"/>
</dbReference>
<dbReference type="InterPro" id="IPR000524">
    <property type="entry name" value="Tscrpt_reg_HTH_GntR"/>
</dbReference>
<evidence type="ECO:0000256" key="3">
    <source>
        <dbReference type="ARBA" id="ARBA00023163"/>
    </source>
</evidence>
<dbReference type="InterPro" id="IPR036390">
    <property type="entry name" value="WH_DNA-bd_sf"/>
</dbReference>
<name>A0A5B9MB97_9BACT</name>